<sequence length="751" mass="89328">MNHTEFDVMLAELKPYIQRMDNPSEKRVYTNKLKSMLSTINNDSSTIPLILSKCHDMLSNLKQKLINPRFNEYNFNTNYISTPNWLSDDDDIDTNLSFKHPLLNKNLMNLQLRNGHIEDDFHALNLSSENRLSDCEFSISKMKERISIIEDAHQKFTEELKSKHETSLAEMKHLHQSEVQNQKMKLISELDTKDAVIKNLLDKEKEYESLFKNYKTKYEDKLELLNKSKDDCLNEIRNHYETEIENIKENFDIEKNQIMELHNINIDNEANRHNNDIQKLNNLHIQEKNKITLINENLNTKNESIQNQVIMLKNENQLFENQSTNQKQHYFEMKLKIEKLEKEKVDLYKNIECDEKLYTQKNDENCNEYKYQLKEKDDTIHERNQMIEEWNRKNRELENKLNQMQIDIKDIMLEKENNFAYFTDLVKSVENECQLTVNKMKCSYENEIDSIGEKCRKKILSFEKNTEKLKLSQTNDIKNLENQLENERKLHEESLNNLMKHHEHKVSLHAKYHQSELALQKEIKIEEIKKLNKNIKDLTNKTETIAYQNIEKDSKIESVLKAKKEMERLNESLIKEHQNNLQNFQQKCEENIKLSNIQFYKQLTQLTTKFEAINQDIKSKNSSNIEKLKNDVMYIIGSSIKTSNDFATEMAESIITDETDLNGYKYINTMIGTLETPQNKFNKMYESMEIKIQNFENKLSSIRSIDETKIEDYKIIENKLKRTIKETILSTWARLFGKLYFKNSNSNVTDK</sequence>
<reference evidence="2 3" key="1">
    <citation type="submission" date="2016-04" db="EMBL/GenBank/DDBJ databases">
        <title>The genome of Intoshia linei affirms orthonectids as highly simplified spiralians.</title>
        <authorList>
            <person name="Mikhailov K.V."/>
            <person name="Slusarev G.S."/>
            <person name="Nikitin M.A."/>
            <person name="Logacheva M.D."/>
            <person name="Penin A."/>
            <person name="Aleoshin V."/>
            <person name="Panchin Y.V."/>
        </authorList>
    </citation>
    <scope>NUCLEOTIDE SEQUENCE [LARGE SCALE GENOMIC DNA]</scope>
    <source>
        <strain evidence="2">Intl2013</strain>
        <tissue evidence="2">Whole animal</tissue>
    </source>
</reference>
<feature type="coiled-coil region" evidence="1">
    <location>
        <begin position="678"/>
        <end position="705"/>
    </location>
</feature>
<keyword evidence="1" id="KW-0175">Coiled coil</keyword>
<name>A0A177B034_9BILA</name>
<evidence type="ECO:0000256" key="1">
    <source>
        <dbReference type="SAM" id="Coils"/>
    </source>
</evidence>
<accession>A0A177B034</accession>
<dbReference type="Proteomes" id="UP000078046">
    <property type="component" value="Unassembled WGS sequence"/>
</dbReference>
<evidence type="ECO:0000313" key="3">
    <source>
        <dbReference type="Proteomes" id="UP000078046"/>
    </source>
</evidence>
<dbReference type="AlphaFoldDB" id="A0A177B034"/>
<dbReference type="EMBL" id="LWCA01000827">
    <property type="protein sequence ID" value="OAF66794.1"/>
    <property type="molecule type" value="Genomic_DNA"/>
</dbReference>
<feature type="coiled-coil region" evidence="1">
    <location>
        <begin position="463"/>
        <end position="594"/>
    </location>
</feature>
<gene>
    <name evidence="2" type="ORF">A3Q56_05492</name>
</gene>
<comment type="caution">
    <text evidence="2">The sequence shown here is derived from an EMBL/GenBank/DDBJ whole genome shotgun (WGS) entry which is preliminary data.</text>
</comment>
<protein>
    <submittedName>
        <fullName evidence="2">Uncharacterized protein</fullName>
    </submittedName>
</protein>
<feature type="coiled-coil region" evidence="1">
    <location>
        <begin position="197"/>
        <end position="414"/>
    </location>
</feature>
<proteinExistence type="predicted"/>
<evidence type="ECO:0000313" key="2">
    <source>
        <dbReference type="EMBL" id="OAF66794.1"/>
    </source>
</evidence>
<keyword evidence="3" id="KW-1185">Reference proteome</keyword>
<organism evidence="2 3">
    <name type="scientific">Intoshia linei</name>
    <dbReference type="NCBI Taxonomy" id="1819745"/>
    <lineage>
        <taxon>Eukaryota</taxon>
        <taxon>Metazoa</taxon>
        <taxon>Spiralia</taxon>
        <taxon>Lophotrochozoa</taxon>
        <taxon>Mesozoa</taxon>
        <taxon>Orthonectida</taxon>
        <taxon>Rhopaluridae</taxon>
        <taxon>Intoshia</taxon>
    </lineage>
</organism>